<sequence length="78" mass="8409">MKDVKANQLPVDNTPDRATKDKKVLNIYRPDNSMDSNDGSVIGGLASEAAAVDEEAPLIPSARISYVTRTQTGSFSNR</sequence>
<accession>A0A0A8Y6Y4</accession>
<evidence type="ECO:0000313" key="1">
    <source>
        <dbReference type="EMBL" id="JAD20855.1"/>
    </source>
</evidence>
<proteinExistence type="predicted"/>
<organism evidence="1">
    <name type="scientific">Arundo donax</name>
    <name type="common">Giant reed</name>
    <name type="synonym">Donax arundinaceus</name>
    <dbReference type="NCBI Taxonomy" id="35708"/>
    <lineage>
        <taxon>Eukaryota</taxon>
        <taxon>Viridiplantae</taxon>
        <taxon>Streptophyta</taxon>
        <taxon>Embryophyta</taxon>
        <taxon>Tracheophyta</taxon>
        <taxon>Spermatophyta</taxon>
        <taxon>Magnoliopsida</taxon>
        <taxon>Liliopsida</taxon>
        <taxon>Poales</taxon>
        <taxon>Poaceae</taxon>
        <taxon>PACMAD clade</taxon>
        <taxon>Arundinoideae</taxon>
        <taxon>Arundineae</taxon>
        <taxon>Arundo</taxon>
    </lineage>
</organism>
<protein>
    <submittedName>
        <fullName evidence="1">Uncharacterized protein</fullName>
    </submittedName>
</protein>
<name>A0A0A8Y6Y4_ARUDO</name>
<reference evidence="1" key="1">
    <citation type="submission" date="2014-09" db="EMBL/GenBank/DDBJ databases">
        <authorList>
            <person name="Magalhaes I.L.F."/>
            <person name="Oliveira U."/>
            <person name="Santos F.R."/>
            <person name="Vidigal T.H.D.A."/>
            <person name="Brescovit A.D."/>
            <person name="Santos A.J."/>
        </authorList>
    </citation>
    <scope>NUCLEOTIDE SEQUENCE</scope>
    <source>
        <tissue evidence="1">Shoot tissue taken approximately 20 cm above the soil surface</tissue>
    </source>
</reference>
<dbReference type="AlphaFoldDB" id="A0A0A8Y6Y4"/>
<dbReference type="EMBL" id="GBRH01277040">
    <property type="protein sequence ID" value="JAD20855.1"/>
    <property type="molecule type" value="Transcribed_RNA"/>
</dbReference>
<reference evidence="1" key="2">
    <citation type="journal article" date="2015" name="Data Brief">
        <title>Shoot transcriptome of the giant reed, Arundo donax.</title>
        <authorList>
            <person name="Barrero R.A."/>
            <person name="Guerrero F.D."/>
            <person name="Moolhuijzen P."/>
            <person name="Goolsby J.A."/>
            <person name="Tidwell J."/>
            <person name="Bellgard S.E."/>
            <person name="Bellgard M.I."/>
        </authorList>
    </citation>
    <scope>NUCLEOTIDE SEQUENCE</scope>
    <source>
        <tissue evidence="1">Shoot tissue taken approximately 20 cm above the soil surface</tissue>
    </source>
</reference>